<keyword evidence="2" id="KW-1185">Reference proteome</keyword>
<sequence>MRWFLVCAVVAAGYWYLFGLDFSVDSPSYEQKMLRNKSALAQCIREEEYAASRMATSSANAEADCAAELNLYWEDGGWHSYKDSRR</sequence>
<name>A0A3L7DXT1_9GAMM</name>
<protein>
    <submittedName>
        <fullName evidence="1">Uncharacterized protein</fullName>
    </submittedName>
</protein>
<comment type="caution">
    <text evidence="1">The sequence shown here is derived from an EMBL/GenBank/DDBJ whole genome shotgun (WGS) entry which is preliminary data.</text>
</comment>
<dbReference type="RefSeq" id="WP_117955012.1">
    <property type="nucleotide sequence ID" value="NZ_QRAN01000012.1"/>
</dbReference>
<organism evidence="1 2">
    <name type="scientific">Seongchinamella sediminis</name>
    <dbReference type="NCBI Taxonomy" id="2283635"/>
    <lineage>
        <taxon>Bacteria</taxon>
        <taxon>Pseudomonadati</taxon>
        <taxon>Pseudomonadota</taxon>
        <taxon>Gammaproteobacteria</taxon>
        <taxon>Cellvibrionales</taxon>
        <taxon>Halieaceae</taxon>
        <taxon>Seongchinamella</taxon>
    </lineage>
</organism>
<accession>A0A3L7DXT1</accession>
<dbReference type="Proteomes" id="UP000265509">
    <property type="component" value="Unassembled WGS sequence"/>
</dbReference>
<dbReference type="AlphaFoldDB" id="A0A3L7DXT1"/>
<gene>
    <name evidence="1" type="ORF">DWB85_12260</name>
</gene>
<evidence type="ECO:0000313" key="2">
    <source>
        <dbReference type="Proteomes" id="UP000265509"/>
    </source>
</evidence>
<reference evidence="1 2" key="1">
    <citation type="submission" date="2018-07" db="EMBL/GenBank/DDBJ databases">
        <title>Halioglobus sp. genome submission.</title>
        <authorList>
            <person name="Ye M.-Q."/>
            <person name="Du Z.-J."/>
        </authorList>
    </citation>
    <scope>NUCLEOTIDE SEQUENCE [LARGE SCALE GENOMIC DNA]</scope>
    <source>
        <strain evidence="1 2">U0301</strain>
    </source>
</reference>
<proteinExistence type="predicted"/>
<dbReference type="OrthoDB" id="5738803at2"/>
<dbReference type="EMBL" id="QRAN01000012">
    <property type="protein sequence ID" value="RLQ21525.1"/>
    <property type="molecule type" value="Genomic_DNA"/>
</dbReference>
<evidence type="ECO:0000313" key="1">
    <source>
        <dbReference type="EMBL" id="RLQ21525.1"/>
    </source>
</evidence>